<feature type="transmembrane region" description="Helical" evidence="7">
    <location>
        <begin position="385"/>
        <end position="403"/>
    </location>
</feature>
<dbReference type="PIRSF" id="PIRSF006060">
    <property type="entry name" value="AA_transporter"/>
    <property type="match status" value="1"/>
</dbReference>
<feature type="transmembrane region" description="Helical" evidence="7">
    <location>
        <begin position="449"/>
        <end position="474"/>
    </location>
</feature>
<feature type="transmembrane region" description="Helical" evidence="7">
    <location>
        <begin position="293"/>
        <end position="312"/>
    </location>
</feature>
<keyword evidence="5 7" id="KW-1133">Transmembrane helix</keyword>
<dbReference type="STRING" id="1847728.BTM29_03045"/>
<name>A0A1P8Q191_9LACO</name>
<dbReference type="Pfam" id="PF13520">
    <property type="entry name" value="AA_permease_2"/>
    <property type="match status" value="1"/>
</dbReference>
<dbReference type="PANTHER" id="PTHR42770">
    <property type="entry name" value="AMINO ACID TRANSPORTER-RELATED"/>
    <property type="match status" value="1"/>
</dbReference>
<organism evidence="8 9">
    <name type="scientific">Companilactobacillus allii</name>
    <dbReference type="NCBI Taxonomy" id="1847728"/>
    <lineage>
        <taxon>Bacteria</taxon>
        <taxon>Bacillati</taxon>
        <taxon>Bacillota</taxon>
        <taxon>Bacilli</taxon>
        <taxon>Lactobacillales</taxon>
        <taxon>Lactobacillaceae</taxon>
        <taxon>Companilactobacillus</taxon>
    </lineage>
</organism>
<evidence type="ECO:0000256" key="5">
    <source>
        <dbReference type="ARBA" id="ARBA00022989"/>
    </source>
</evidence>
<keyword evidence="3" id="KW-1003">Cell membrane</keyword>
<dbReference type="EMBL" id="CP019323">
    <property type="protein sequence ID" value="APX71597.1"/>
    <property type="molecule type" value="Genomic_DNA"/>
</dbReference>
<feature type="transmembrane region" description="Helical" evidence="7">
    <location>
        <begin position="86"/>
        <end position="103"/>
    </location>
</feature>
<dbReference type="Gene3D" id="1.20.1740.10">
    <property type="entry name" value="Amino acid/polyamine transporter I"/>
    <property type="match status" value="1"/>
</dbReference>
<feature type="transmembrane region" description="Helical" evidence="7">
    <location>
        <begin position="37"/>
        <end position="58"/>
    </location>
</feature>
<feature type="transmembrane region" description="Helical" evidence="7">
    <location>
        <begin position="202"/>
        <end position="219"/>
    </location>
</feature>
<dbReference type="InterPro" id="IPR050367">
    <property type="entry name" value="APC_superfamily"/>
</dbReference>
<feature type="transmembrane region" description="Helical" evidence="7">
    <location>
        <begin position="123"/>
        <end position="147"/>
    </location>
</feature>
<dbReference type="PANTHER" id="PTHR42770:SF15">
    <property type="entry name" value="GLUTAMATE_GAMMA-AMINOBUTYRATE ANTIPORTER-RELATED"/>
    <property type="match status" value="1"/>
</dbReference>
<gene>
    <name evidence="8" type="ORF">BTM29_03045</name>
</gene>
<proteinExistence type="predicted"/>
<evidence type="ECO:0000256" key="6">
    <source>
        <dbReference type="ARBA" id="ARBA00023136"/>
    </source>
</evidence>
<dbReference type="InterPro" id="IPR002293">
    <property type="entry name" value="AA/rel_permease1"/>
</dbReference>
<feature type="transmembrane region" description="Helical" evidence="7">
    <location>
        <begin position="12"/>
        <end position="31"/>
    </location>
</feature>
<feature type="transmembrane region" description="Helical" evidence="7">
    <location>
        <begin position="415"/>
        <end position="437"/>
    </location>
</feature>
<protein>
    <submittedName>
        <fullName evidence="8">Transporter</fullName>
    </submittedName>
</protein>
<keyword evidence="9" id="KW-1185">Reference proteome</keyword>
<dbReference type="KEGG" id="lalw:BTM29_03045"/>
<evidence type="ECO:0000256" key="2">
    <source>
        <dbReference type="ARBA" id="ARBA00022448"/>
    </source>
</evidence>
<feature type="transmembrane region" description="Helical" evidence="7">
    <location>
        <begin position="159"/>
        <end position="182"/>
    </location>
</feature>
<evidence type="ECO:0000256" key="1">
    <source>
        <dbReference type="ARBA" id="ARBA00004651"/>
    </source>
</evidence>
<dbReference type="OrthoDB" id="92719at2"/>
<dbReference type="AlphaFoldDB" id="A0A1P8Q191"/>
<dbReference type="GO" id="GO:0022857">
    <property type="term" value="F:transmembrane transporter activity"/>
    <property type="evidence" value="ECO:0007669"/>
    <property type="project" value="InterPro"/>
</dbReference>
<evidence type="ECO:0000256" key="3">
    <source>
        <dbReference type="ARBA" id="ARBA00022475"/>
    </source>
</evidence>
<accession>A0A1P8Q191</accession>
<dbReference type="RefSeq" id="WP_076614101.1">
    <property type="nucleotide sequence ID" value="NZ_CP019323.1"/>
</dbReference>
<evidence type="ECO:0000313" key="8">
    <source>
        <dbReference type="EMBL" id="APX71597.1"/>
    </source>
</evidence>
<keyword evidence="2" id="KW-0813">Transport</keyword>
<keyword evidence="6 7" id="KW-0472">Membrane</keyword>
<evidence type="ECO:0000256" key="7">
    <source>
        <dbReference type="SAM" id="Phobius"/>
    </source>
</evidence>
<reference evidence="9" key="1">
    <citation type="submission" date="2016-12" db="EMBL/GenBank/DDBJ databases">
        <authorList>
            <person name="Jung M.Y."/>
            <person name="Lee S.H."/>
        </authorList>
    </citation>
    <scope>NUCLEOTIDE SEQUENCE [LARGE SCALE GENOMIC DNA]</scope>
    <source>
        <strain evidence="9">WiKim39</strain>
    </source>
</reference>
<evidence type="ECO:0000256" key="4">
    <source>
        <dbReference type="ARBA" id="ARBA00022692"/>
    </source>
</evidence>
<dbReference type="GO" id="GO:0005886">
    <property type="term" value="C:plasma membrane"/>
    <property type="evidence" value="ECO:0007669"/>
    <property type="project" value="UniProtKB-SubCell"/>
</dbReference>
<feature type="transmembrane region" description="Helical" evidence="7">
    <location>
        <begin position="346"/>
        <end position="365"/>
    </location>
</feature>
<keyword evidence="4 7" id="KW-0812">Transmembrane</keyword>
<feature type="transmembrane region" description="Helical" evidence="7">
    <location>
        <begin position="239"/>
        <end position="263"/>
    </location>
</feature>
<sequence>MPETKNNAKAFRWWNIALVGFTSVWGLNNVINNFANQGLAVVTSWILIMVLYFVPYTLMVGQLGSAFQNSGGGVSSWIKMLSNNKLAYFAAWTYWVVHVPYLAQKPQIIMISLSWLFKGNGSFVNNVSPLVVQGLSLVIFLAFVWIASKGVATLNNIGSIAGIAMFLMSMLFIILGVSAPFITHVQVATPNMTDIHTYIPKFDLQYFTTISMLVFAVGGSEKISPYVNKTKNASREFPLGMIILAVMVAVSAVLGSFAIGMIVDSNHIPADLMANGAYQAFQFLGNSFHVGNLFVWAFALTNTLASAAALAISIDAPLRMLLDDADKKYIPNFLSRKNKKGIAINGYYMTAILVSVLIIVPALGINGMNDLYNWMLNLNSIVMPMRYLWVFLAYMLLTLNLDKYKSDYMFVKNKYVGFGFGLWTFLLTAFACIMGMVPKMNMSSDPSSWWFQLALNIATPIIFILLGLILPAIAKRTNGPTLE</sequence>
<evidence type="ECO:0000313" key="9">
    <source>
        <dbReference type="Proteomes" id="UP000187499"/>
    </source>
</evidence>
<comment type="subcellular location">
    <subcellularLocation>
        <location evidence="1">Cell membrane</location>
        <topology evidence="1">Multi-pass membrane protein</topology>
    </subcellularLocation>
</comment>
<dbReference type="Proteomes" id="UP000187499">
    <property type="component" value="Chromosome"/>
</dbReference>